<reference evidence="2" key="1">
    <citation type="journal article" date="2022" name="Mol. Ecol. Resour.">
        <title>The genomes of chicory, endive, great burdock and yacon provide insights into Asteraceae palaeo-polyploidization history and plant inulin production.</title>
        <authorList>
            <person name="Fan W."/>
            <person name="Wang S."/>
            <person name="Wang H."/>
            <person name="Wang A."/>
            <person name="Jiang F."/>
            <person name="Liu H."/>
            <person name="Zhao H."/>
            <person name="Xu D."/>
            <person name="Zhang Y."/>
        </authorList>
    </citation>
    <scope>NUCLEOTIDE SEQUENCE [LARGE SCALE GENOMIC DNA]</scope>
    <source>
        <strain evidence="2">cv. Niubang</strain>
    </source>
</reference>
<comment type="caution">
    <text evidence="1">The sequence shown here is derived from an EMBL/GenBank/DDBJ whole genome shotgun (WGS) entry which is preliminary data.</text>
</comment>
<gene>
    <name evidence="1" type="ORF">L6452_43729</name>
</gene>
<dbReference type="EMBL" id="CM042064">
    <property type="protein sequence ID" value="KAI3665111.1"/>
    <property type="molecule type" value="Genomic_DNA"/>
</dbReference>
<sequence>MLQAPMSTLNYPCGREPSQSNSSQNLTQKACLKESYRQGLAHVADSSTSEGYTSAAFHPDDLILGTGMAGSLLLLLKMVLRGDNISLAKEIDKEMKALNGKLLKAKDRKTKRDIRKELKMLSKEERKRQ</sequence>
<accession>A0ACB8XEV7</accession>
<reference evidence="1 2" key="2">
    <citation type="journal article" date="2022" name="Mol. Ecol. Resour.">
        <title>The genomes of chicory, endive, great burdock and yacon provide insights into Asteraceae paleo-polyploidization history and plant inulin production.</title>
        <authorList>
            <person name="Fan W."/>
            <person name="Wang S."/>
            <person name="Wang H."/>
            <person name="Wang A."/>
            <person name="Jiang F."/>
            <person name="Liu H."/>
            <person name="Zhao H."/>
            <person name="Xu D."/>
            <person name="Zhang Y."/>
        </authorList>
    </citation>
    <scope>NUCLEOTIDE SEQUENCE [LARGE SCALE GENOMIC DNA]</scope>
    <source>
        <strain evidence="2">cv. Niubang</strain>
    </source>
</reference>
<dbReference type="Proteomes" id="UP001055879">
    <property type="component" value="Linkage Group LG18"/>
</dbReference>
<keyword evidence="2" id="KW-1185">Reference proteome</keyword>
<evidence type="ECO:0000313" key="1">
    <source>
        <dbReference type="EMBL" id="KAI3665111.1"/>
    </source>
</evidence>
<protein>
    <submittedName>
        <fullName evidence="1">Uncharacterized protein</fullName>
    </submittedName>
</protein>
<organism evidence="1 2">
    <name type="scientific">Arctium lappa</name>
    <name type="common">Greater burdock</name>
    <name type="synonym">Lappa major</name>
    <dbReference type="NCBI Taxonomy" id="4217"/>
    <lineage>
        <taxon>Eukaryota</taxon>
        <taxon>Viridiplantae</taxon>
        <taxon>Streptophyta</taxon>
        <taxon>Embryophyta</taxon>
        <taxon>Tracheophyta</taxon>
        <taxon>Spermatophyta</taxon>
        <taxon>Magnoliopsida</taxon>
        <taxon>eudicotyledons</taxon>
        <taxon>Gunneridae</taxon>
        <taxon>Pentapetalae</taxon>
        <taxon>asterids</taxon>
        <taxon>campanulids</taxon>
        <taxon>Asterales</taxon>
        <taxon>Asteraceae</taxon>
        <taxon>Carduoideae</taxon>
        <taxon>Cardueae</taxon>
        <taxon>Arctiinae</taxon>
        <taxon>Arctium</taxon>
    </lineage>
</organism>
<evidence type="ECO:0000313" key="2">
    <source>
        <dbReference type="Proteomes" id="UP001055879"/>
    </source>
</evidence>
<proteinExistence type="predicted"/>
<name>A0ACB8XEV7_ARCLA</name>